<organism evidence="2 3">
    <name type="scientific">Pleomassaria siparia CBS 279.74</name>
    <dbReference type="NCBI Taxonomy" id="1314801"/>
    <lineage>
        <taxon>Eukaryota</taxon>
        <taxon>Fungi</taxon>
        <taxon>Dikarya</taxon>
        <taxon>Ascomycota</taxon>
        <taxon>Pezizomycotina</taxon>
        <taxon>Dothideomycetes</taxon>
        <taxon>Pleosporomycetidae</taxon>
        <taxon>Pleosporales</taxon>
        <taxon>Pleomassariaceae</taxon>
        <taxon>Pleomassaria</taxon>
    </lineage>
</organism>
<evidence type="ECO:0000313" key="3">
    <source>
        <dbReference type="Proteomes" id="UP000799428"/>
    </source>
</evidence>
<evidence type="ECO:0000256" key="1">
    <source>
        <dbReference type="SAM" id="MobiDB-lite"/>
    </source>
</evidence>
<name>A0A6G1KSG8_9PLEO</name>
<sequence>MPFLRASDSMGDSDEPEHGGRSMRATSGFPFDNLSDSYALALVFKSMEYIAGNILCRVIRVSNVHLGFPETNSMPRLLSTLLDSPDLAAKSRGLRFSTSRRNVSSRTDSIFTTSAWRQSKETLSDASIGFGKYPSIETSPTSLQETAWL</sequence>
<reference evidence="2" key="1">
    <citation type="journal article" date="2020" name="Stud. Mycol.">
        <title>101 Dothideomycetes genomes: a test case for predicting lifestyles and emergence of pathogens.</title>
        <authorList>
            <person name="Haridas S."/>
            <person name="Albert R."/>
            <person name="Binder M."/>
            <person name="Bloem J."/>
            <person name="Labutti K."/>
            <person name="Salamov A."/>
            <person name="Andreopoulos B."/>
            <person name="Baker S."/>
            <person name="Barry K."/>
            <person name="Bills G."/>
            <person name="Bluhm B."/>
            <person name="Cannon C."/>
            <person name="Castanera R."/>
            <person name="Culley D."/>
            <person name="Daum C."/>
            <person name="Ezra D."/>
            <person name="Gonzalez J."/>
            <person name="Henrissat B."/>
            <person name="Kuo A."/>
            <person name="Liang C."/>
            <person name="Lipzen A."/>
            <person name="Lutzoni F."/>
            <person name="Magnuson J."/>
            <person name="Mondo S."/>
            <person name="Nolan M."/>
            <person name="Ohm R."/>
            <person name="Pangilinan J."/>
            <person name="Park H.-J."/>
            <person name="Ramirez L."/>
            <person name="Alfaro M."/>
            <person name="Sun H."/>
            <person name="Tritt A."/>
            <person name="Yoshinaga Y."/>
            <person name="Zwiers L.-H."/>
            <person name="Turgeon B."/>
            <person name="Goodwin S."/>
            <person name="Spatafora J."/>
            <person name="Crous P."/>
            <person name="Grigoriev I."/>
        </authorList>
    </citation>
    <scope>NUCLEOTIDE SEQUENCE</scope>
    <source>
        <strain evidence="2">CBS 279.74</strain>
    </source>
</reference>
<dbReference type="EMBL" id="MU005764">
    <property type="protein sequence ID" value="KAF2715495.1"/>
    <property type="molecule type" value="Genomic_DNA"/>
</dbReference>
<evidence type="ECO:0000313" key="2">
    <source>
        <dbReference type="EMBL" id="KAF2715495.1"/>
    </source>
</evidence>
<proteinExistence type="predicted"/>
<dbReference type="Proteomes" id="UP000799428">
    <property type="component" value="Unassembled WGS sequence"/>
</dbReference>
<accession>A0A6G1KSG8</accession>
<keyword evidence="3" id="KW-1185">Reference proteome</keyword>
<feature type="region of interest" description="Disordered" evidence="1">
    <location>
        <begin position="1"/>
        <end position="26"/>
    </location>
</feature>
<gene>
    <name evidence="2" type="ORF">K504DRAFT_497369</name>
</gene>
<dbReference type="AlphaFoldDB" id="A0A6G1KSG8"/>
<protein>
    <submittedName>
        <fullName evidence="2">Uncharacterized protein</fullName>
    </submittedName>
</protein>